<dbReference type="AlphaFoldDB" id="A0A1G7XA60"/>
<comment type="similarity">
    <text evidence="1">Belongs to the F420H(2)-dependent quinone reductase family.</text>
</comment>
<accession>A0A1G7XA60</accession>
<dbReference type="InterPro" id="IPR004378">
    <property type="entry name" value="F420H2_quin_Rdtase"/>
</dbReference>
<dbReference type="GO" id="GO:0005886">
    <property type="term" value="C:plasma membrane"/>
    <property type="evidence" value="ECO:0007669"/>
    <property type="project" value="TreeGrafter"/>
</dbReference>
<keyword evidence="4" id="KW-1185">Reference proteome</keyword>
<dbReference type="Proteomes" id="UP000199623">
    <property type="component" value="Unassembled WGS sequence"/>
</dbReference>
<dbReference type="SUPFAM" id="SSF50475">
    <property type="entry name" value="FMN-binding split barrel"/>
    <property type="match status" value="1"/>
</dbReference>
<dbReference type="NCBIfam" id="TIGR00026">
    <property type="entry name" value="hi_GC_TIGR00026"/>
    <property type="match status" value="1"/>
</dbReference>
<dbReference type="STRING" id="200378.SAMN05216553_111366"/>
<dbReference type="EMBL" id="FNCC01000011">
    <property type="protein sequence ID" value="SDG81125.1"/>
    <property type="molecule type" value="Genomic_DNA"/>
</dbReference>
<evidence type="ECO:0000313" key="4">
    <source>
        <dbReference type="Proteomes" id="UP000199623"/>
    </source>
</evidence>
<dbReference type="PANTHER" id="PTHR39428:SF3">
    <property type="entry name" value="DEAZAFLAVIN-DEPENDENT NITROREDUCTASE"/>
    <property type="match status" value="1"/>
</dbReference>
<evidence type="ECO:0000256" key="2">
    <source>
        <dbReference type="ARBA" id="ARBA00049106"/>
    </source>
</evidence>
<name>A0A1G7XA60_9PSEU</name>
<dbReference type="OrthoDB" id="8225825at2"/>
<sequence length="143" mass="16154">MSVSDSPVDRVKEHIRRYVETDGADGHEWQPGVFTLLLTTRGRKSGELRRTALIYQPDGDGYAVVASQGGAPTHPAWYLNLQEDPVVHVQVGADKFQAHARTAGPEERDRLWRLMTEVWPDYDDYQSKTDREIPVVVLEPVKG</sequence>
<dbReference type="Gene3D" id="2.30.110.10">
    <property type="entry name" value="Electron Transport, Fmn-binding Protein, Chain A"/>
    <property type="match status" value="1"/>
</dbReference>
<dbReference type="PANTHER" id="PTHR39428">
    <property type="entry name" value="F420H(2)-DEPENDENT QUINONE REDUCTASE RV1261C"/>
    <property type="match status" value="1"/>
</dbReference>
<dbReference type="Pfam" id="PF04075">
    <property type="entry name" value="F420H2_quin_red"/>
    <property type="match status" value="1"/>
</dbReference>
<evidence type="ECO:0000256" key="1">
    <source>
        <dbReference type="ARBA" id="ARBA00008710"/>
    </source>
</evidence>
<organism evidence="3 4">
    <name type="scientific">Lentzea fradiae</name>
    <dbReference type="NCBI Taxonomy" id="200378"/>
    <lineage>
        <taxon>Bacteria</taxon>
        <taxon>Bacillati</taxon>
        <taxon>Actinomycetota</taxon>
        <taxon>Actinomycetes</taxon>
        <taxon>Pseudonocardiales</taxon>
        <taxon>Pseudonocardiaceae</taxon>
        <taxon>Lentzea</taxon>
    </lineage>
</organism>
<gene>
    <name evidence="3" type="ORF">SAMN05216553_111366</name>
</gene>
<protein>
    <submittedName>
        <fullName evidence="3">Deazaflavin-dependent oxidoreductase, nitroreductase family</fullName>
    </submittedName>
</protein>
<proteinExistence type="inferred from homology"/>
<dbReference type="GO" id="GO:0016491">
    <property type="term" value="F:oxidoreductase activity"/>
    <property type="evidence" value="ECO:0007669"/>
    <property type="project" value="InterPro"/>
</dbReference>
<dbReference type="InterPro" id="IPR012349">
    <property type="entry name" value="Split_barrel_FMN-bd"/>
</dbReference>
<reference evidence="4" key="1">
    <citation type="submission" date="2016-10" db="EMBL/GenBank/DDBJ databases">
        <authorList>
            <person name="Varghese N."/>
            <person name="Submissions S."/>
        </authorList>
    </citation>
    <scope>NUCLEOTIDE SEQUENCE [LARGE SCALE GENOMIC DNA]</scope>
    <source>
        <strain evidence="4">CGMCC 4.3506</strain>
    </source>
</reference>
<dbReference type="RefSeq" id="WP_090053800.1">
    <property type="nucleotide sequence ID" value="NZ_FNCC01000011.1"/>
</dbReference>
<evidence type="ECO:0000313" key="3">
    <source>
        <dbReference type="EMBL" id="SDG81125.1"/>
    </source>
</evidence>
<comment type="catalytic activity">
    <reaction evidence="2">
        <text>oxidized coenzyme F420-(gamma-L-Glu)(n) + a quinol + H(+) = reduced coenzyme F420-(gamma-L-Glu)(n) + a quinone</text>
        <dbReference type="Rhea" id="RHEA:39663"/>
        <dbReference type="Rhea" id="RHEA-COMP:12939"/>
        <dbReference type="Rhea" id="RHEA-COMP:14378"/>
        <dbReference type="ChEBI" id="CHEBI:15378"/>
        <dbReference type="ChEBI" id="CHEBI:24646"/>
        <dbReference type="ChEBI" id="CHEBI:132124"/>
        <dbReference type="ChEBI" id="CHEBI:133980"/>
        <dbReference type="ChEBI" id="CHEBI:139511"/>
    </reaction>
</comment>
<dbReference type="GO" id="GO:0070967">
    <property type="term" value="F:coenzyme F420 binding"/>
    <property type="evidence" value="ECO:0007669"/>
    <property type="project" value="TreeGrafter"/>
</dbReference>